<dbReference type="InterPro" id="IPR047795">
    <property type="entry name" value="Put_SteA-like"/>
</dbReference>
<evidence type="ECO:0000313" key="6">
    <source>
        <dbReference type="EMBL" id="KAF1086516.1"/>
    </source>
</evidence>
<dbReference type="SUPFAM" id="SSF63999">
    <property type="entry name" value="Thiamin pyrophosphokinase, catalytic domain"/>
    <property type="match status" value="1"/>
</dbReference>
<dbReference type="RefSeq" id="WP_161820669.1">
    <property type="nucleotide sequence ID" value="NZ_LSRS01000001.1"/>
</dbReference>
<protein>
    <recommendedName>
        <fullName evidence="5">SteA-like C-terminal domain-containing protein</fullName>
    </recommendedName>
</protein>
<dbReference type="Pfam" id="PF12555">
    <property type="entry name" value="SteA-like_C"/>
    <property type="match status" value="1"/>
</dbReference>
<dbReference type="GO" id="GO:0016301">
    <property type="term" value="F:kinase activity"/>
    <property type="evidence" value="ECO:0007669"/>
    <property type="project" value="UniProtKB-KW"/>
</dbReference>
<dbReference type="InterPro" id="IPR036759">
    <property type="entry name" value="TPK_catalytic_sf"/>
</dbReference>
<gene>
    <name evidence="6" type="ORF">SPSYN_00235</name>
</gene>
<dbReference type="OrthoDB" id="9804377at2"/>
<feature type="domain" description="SteA-like C-terminal" evidence="5">
    <location>
        <begin position="320"/>
        <end position="371"/>
    </location>
</feature>
<organism evidence="6 7">
    <name type="scientific">Sporotomaculum syntrophicum</name>
    <dbReference type="NCBI Taxonomy" id="182264"/>
    <lineage>
        <taxon>Bacteria</taxon>
        <taxon>Bacillati</taxon>
        <taxon>Bacillota</taxon>
        <taxon>Clostridia</taxon>
        <taxon>Eubacteriales</taxon>
        <taxon>Desulfallaceae</taxon>
        <taxon>Sporotomaculum</taxon>
    </lineage>
</organism>
<keyword evidence="7" id="KW-1185">Reference proteome</keyword>
<accession>A0A9D3AZG7</accession>
<name>A0A9D3AZG7_9FIRM</name>
<dbReference type="Proteomes" id="UP000798488">
    <property type="component" value="Unassembled WGS sequence"/>
</dbReference>
<comment type="caution">
    <text evidence="6">The sequence shown here is derived from an EMBL/GenBank/DDBJ whole genome shotgun (WGS) entry which is preliminary data.</text>
</comment>
<dbReference type="NCBIfam" id="NF040608">
    <property type="entry name" value="division_SteA"/>
    <property type="match status" value="1"/>
</dbReference>
<evidence type="ECO:0000256" key="2">
    <source>
        <dbReference type="ARBA" id="ARBA00022741"/>
    </source>
</evidence>
<evidence type="ECO:0000256" key="4">
    <source>
        <dbReference type="ARBA" id="ARBA00022840"/>
    </source>
</evidence>
<dbReference type="GO" id="GO:0005524">
    <property type="term" value="F:ATP binding"/>
    <property type="evidence" value="ECO:0007669"/>
    <property type="project" value="UniProtKB-KW"/>
</dbReference>
<dbReference type="InterPro" id="IPR022215">
    <property type="entry name" value="SteA-like_C"/>
</dbReference>
<keyword evidence="4" id="KW-0067">ATP-binding</keyword>
<evidence type="ECO:0000256" key="1">
    <source>
        <dbReference type="ARBA" id="ARBA00022679"/>
    </source>
</evidence>
<evidence type="ECO:0000313" key="7">
    <source>
        <dbReference type="Proteomes" id="UP000798488"/>
    </source>
</evidence>
<dbReference type="Gene3D" id="3.40.50.10240">
    <property type="entry name" value="Thiamin pyrophosphokinase, catalytic domain"/>
    <property type="match status" value="1"/>
</dbReference>
<reference evidence="6" key="1">
    <citation type="submission" date="2016-02" db="EMBL/GenBank/DDBJ databases">
        <title>Draft Genome Sequence of Sporotomaculum syntrophicum Strain FB, a Syntrophic Benzoate Degrader.</title>
        <authorList>
            <person name="Nobu M.K."/>
            <person name="Narihiro T."/>
            <person name="Qiu Y.-L."/>
            <person name="Ohashi A."/>
            <person name="Liu W.-T."/>
            <person name="Yuji S."/>
        </authorList>
    </citation>
    <scope>NUCLEOTIDE SEQUENCE</scope>
    <source>
        <strain evidence="6">FB</strain>
    </source>
</reference>
<dbReference type="AlphaFoldDB" id="A0A9D3AZG7"/>
<dbReference type="GO" id="GO:0009229">
    <property type="term" value="P:thiamine diphosphate biosynthetic process"/>
    <property type="evidence" value="ECO:0007669"/>
    <property type="project" value="InterPro"/>
</dbReference>
<keyword evidence="1" id="KW-0808">Transferase</keyword>
<dbReference type="EMBL" id="LSRS01000001">
    <property type="protein sequence ID" value="KAF1086516.1"/>
    <property type="molecule type" value="Genomic_DNA"/>
</dbReference>
<sequence length="373" mass="40451">MAIKGIARLDKKTKHLVKRLQPGDIAIIDHSDLDEVAANALVEAHVKAVINNSPSMSDVYPNCGPLTIVEAGIKLLDCPGSDLFAILTEGQEIEIKNNKVMLSDIVLAVGEELTVDKIKQKMDATKDNIEEVLSSFVQNTMDYAQNEIGLICGEYKVPDVTTVFMERHALIVVRGKNYKEDLRAIKSYIDEIKPVLVGVDGGADALMEFGLRPDIIIGDMDSVSDKTLLCGAELVVHAYPDGRAPGMARLQEMGLSAITYAAPGTSEDIAMLIAYDKGAELIVAVGTHSNMIDFLEKGRKGMASTFLVRAKVGSILIDAKGVSKLYKSRLKAKHLAPLFFAALLPVAAVAVISPATRELLRLWLIQFRLLVGI</sequence>
<keyword evidence="3" id="KW-0418">Kinase</keyword>
<dbReference type="GO" id="GO:0004788">
    <property type="term" value="F:thiamine diphosphokinase activity"/>
    <property type="evidence" value="ECO:0007669"/>
    <property type="project" value="InterPro"/>
</dbReference>
<evidence type="ECO:0000256" key="3">
    <source>
        <dbReference type="ARBA" id="ARBA00022777"/>
    </source>
</evidence>
<proteinExistence type="predicted"/>
<keyword evidence="2" id="KW-0547">Nucleotide-binding</keyword>
<evidence type="ECO:0000259" key="5">
    <source>
        <dbReference type="Pfam" id="PF12555"/>
    </source>
</evidence>